<feature type="compositionally biased region" description="Pro residues" evidence="1">
    <location>
        <begin position="195"/>
        <end position="218"/>
    </location>
</feature>
<protein>
    <recommendedName>
        <fullName evidence="2">SPOR domain-containing protein</fullName>
    </recommendedName>
</protein>
<comment type="caution">
    <text evidence="3">The sequence shown here is derived from an EMBL/GenBank/DDBJ whole genome shotgun (WGS) entry which is preliminary data.</text>
</comment>
<evidence type="ECO:0000256" key="1">
    <source>
        <dbReference type="SAM" id="MobiDB-lite"/>
    </source>
</evidence>
<feature type="region of interest" description="Disordered" evidence="1">
    <location>
        <begin position="127"/>
        <end position="283"/>
    </location>
</feature>
<accession>A0A2S4JWR8</accession>
<organism evidence="3 4">
    <name type="scientific">Alkalispirochaeta sphaeroplastigenens</name>
    <dbReference type="NCBI Taxonomy" id="1187066"/>
    <lineage>
        <taxon>Bacteria</taxon>
        <taxon>Pseudomonadati</taxon>
        <taxon>Spirochaetota</taxon>
        <taxon>Spirochaetia</taxon>
        <taxon>Spirochaetales</taxon>
        <taxon>Spirochaetaceae</taxon>
        <taxon>Alkalispirochaeta</taxon>
    </lineage>
</organism>
<dbReference type="SUPFAM" id="SSF110997">
    <property type="entry name" value="Sporulation related repeat"/>
    <property type="match status" value="1"/>
</dbReference>
<feature type="compositionally biased region" description="Acidic residues" evidence="1">
    <location>
        <begin position="352"/>
        <end position="373"/>
    </location>
</feature>
<dbReference type="InterPro" id="IPR007730">
    <property type="entry name" value="SPOR-like_dom"/>
</dbReference>
<gene>
    <name evidence="3" type="ORF">AU468_04760</name>
</gene>
<dbReference type="OrthoDB" id="371392at2"/>
<reference evidence="4" key="1">
    <citation type="submission" date="2015-12" db="EMBL/GenBank/DDBJ databases">
        <authorList>
            <person name="Lodha T.D."/>
            <person name="Chintalapati S."/>
            <person name="Chintalapati V.R."/>
            <person name="Sravanthi T."/>
        </authorList>
    </citation>
    <scope>NUCLEOTIDE SEQUENCE [LARGE SCALE GENOMIC DNA]</scope>
    <source>
        <strain evidence="4">JC133</strain>
    </source>
</reference>
<feature type="compositionally biased region" description="Basic and acidic residues" evidence="1">
    <location>
        <begin position="149"/>
        <end position="165"/>
    </location>
</feature>
<evidence type="ECO:0000313" key="3">
    <source>
        <dbReference type="EMBL" id="POR03979.1"/>
    </source>
</evidence>
<proteinExistence type="predicted"/>
<dbReference type="Pfam" id="PF05036">
    <property type="entry name" value="SPOR"/>
    <property type="match status" value="1"/>
</dbReference>
<feature type="region of interest" description="Disordered" evidence="1">
    <location>
        <begin position="348"/>
        <end position="373"/>
    </location>
</feature>
<dbReference type="AlphaFoldDB" id="A0A2S4JWR8"/>
<sequence length="552" mass="59272">MIPYRGDVEMSTRRIFFLSITAAILALPVAAQSGRDGLAVVGRYGEFPPEGLFAGANAYPLNSMVDVTNEITGESVRVVVVSRVDEPGIFMLLSDDAARALGIRRGESTSVSARPVRLPGLTAVDPNLDLPFHPDPDINPAAGLGDPNRALRGDLPRRDDPDPRPEIALVSPEEPRADDPVAADPAPEPREELPQEPPQVDLPPRDIPGTPPGEPPGPEVYSVLPEIVLPPEEVSDPPVLDRPLIPGRPPRRAPLGVVLALPEIPREEPSPETQPLRVEVADSLDGEDPLRARILEIDRALGDDMPLMVALPEKELPAEPREEVATPDLLIPPRDLPSAAVAVALPLAEPPGESEDPVLVAEPEDAGEPDTGDVPEIAAVEELPEEPELPELVQPREDEGLPLSPDAVITLEPAEFRSPDYVPESEPEQDPIPPGLVAALDQEFPKAEIFPEAEPEAAPGELPLVDRLQSGAHYVQVAAMKEAESALRAVRILQIPGEELPLAVTFQDNGARPGVYRVFVGPLSADERGTVLQQVRGQGFRDAFLRHTTAQP</sequence>
<dbReference type="InterPro" id="IPR036680">
    <property type="entry name" value="SPOR-like_sf"/>
</dbReference>
<evidence type="ECO:0000259" key="2">
    <source>
        <dbReference type="Pfam" id="PF05036"/>
    </source>
</evidence>
<dbReference type="Proteomes" id="UP000237350">
    <property type="component" value="Unassembled WGS sequence"/>
</dbReference>
<name>A0A2S4JWR8_9SPIO</name>
<evidence type="ECO:0000313" key="4">
    <source>
        <dbReference type="Proteomes" id="UP000237350"/>
    </source>
</evidence>
<feature type="domain" description="SPOR" evidence="2">
    <location>
        <begin position="470"/>
        <end position="544"/>
    </location>
</feature>
<dbReference type="EMBL" id="LPWH01000051">
    <property type="protein sequence ID" value="POR03979.1"/>
    <property type="molecule type" value="Genomic_DNA"/>
</dbReference>
<dbReference type="Gene3D" id="3.30.70.1070">
    <property type="entry name" value="Sporulation related repeat"/>
    <property type="match status" value="1"/>
</dbReference>
<dbReference type="GO" id="GO:0042834">
    <property type="term" value="F:peptidoglycan binding"/>
    <property type="evidence" value="ECO:0007669"/>
    <property type="project" value="InterPro"/>
</dbReference>
<keyword evidence="4" id="KW-1185">Reference proteome</keyword>